<protein>
    <recommendedName>
        <fullName evidence="5">Protein FAM98A</fullName>
    </recommendedName>
</protein>
<gene>
    <name evidence="3" type="ORF">AAFF_G00140200</name>
</gene>
<dbReference type="InterPro" id="IPR018797">
    <property type="entry name" value="FAM98"/>
</dbReference>
<evidence type="ECO:0000313" key="4">
    <source>
        <dbReference type="Proteomes" id="UP001221898"/>
    </source>
</evidence>
<sequence length="456" mass="50152">MENDILDSLEDLGYKGPLLEDGALGLAVTSGATSPEFTKLCAWIVSELKLYCKLEENVHATNCPTEAEGFQLEISGLMAEMACPYSILTTGDVTQRLLNKNNCLLLLTFLISELESSRMILVNKPLKKVQEGVGSNIFMELKGICMALGMSKPPANITMFQFFSGIEKKLKEALSKVSPTHVGGPLLKKPLGPVHWEKIEAINQALVNEYEVRRKMLLKRLDVTVQSFGWSEKAKTHAEKLAKVYPPQRSALATKSTVSVAHLFAAREDLSKIMRTSSGRIREKTACAINKVLMGRVPDRGGRPNEIEPPPPEMPTWQKRQDGPQGGGGQQCRWGWGRGEVEAIKVEEVGTSKTTNTRMEVAKWKEVAEAGEGAGAEGDEEHRGEAGEGEVGRILTKEGSLNSSSSREVISIIRQALGKAGTTQVEENHQRVITAELTQKFLQTGKTFYRFNVKVQ</sequence>
<evidence type="ECO:0000313" key="3">
    <source>
        <dbReference type="EMBL" id="KAJ8418311.1"/>
    </source>
</evidence>
<evidence type="ECO:0000256" key="2">
    <source>
        <dbReference type="SAM" id="MobiDB-lite"/>
    </source>
</evidence>
<evidence type="ECO:0000256" key="1">
    <source>
        <dbReference type="ARBA" id="ARBA00007218"/>
    </source>
</evidence>
<dbReference type="Pfam" id="PF10239">
    <property type="entry name" value="DUF2465"/>
    <property type="match status" value="1"/>
</dbReference>
<dbReference type="EMBL" id="JAINUG010000002">
    <property type="protein sequence ID" value="KAJ8418311.1"/>
    <property type="molecule type" value="Genomic_DNA"/>
</dbReference>
<feature type="compositionally biased region" description="Basic and acidic residues" evidence="2">
    <location>
        <begin position="297"/>
        <end position="306"/>
    </location>
</feature>
<dbReference type="Proteomes" id="UP001221898">
    <property type="component" value="Unassembled WGS sequence"/>
</dbReference>
<accession>A0AAD7TDP2</accession>
<comment type="similarity">
    <text evidence="1">Belongs to the FAM98 family.</text>
</comment>
<reference evidence="3" key="1">
    <citation type="journal article" date="2023" name="Science">
        <title>Genome structures resolve the early diversification of teleost fishes.</title>
        <authorList>
            <person name="Parey E."/>
            <person name="Louis A."/>
            <person name="Montfort J."/>
            <person name="Bouchez O."/>
            <person name="Roques C."/>
            <person name="Iampietro C."/>
            <person name="Lluch J."/>
            <person name="Castinel A."/>
            <person name="Donnadieu C."/>
            <person name="Desvignes T."/>
            <person name="Floi Bucao C."/>
            <person name="Jouanno E."/>
            <person name="Wen M."/>
            <person name="Mejri S."/>
            <person name="Dirks R."/>
            <person name="Jansen H."/>
            <person name="Henkel C."/>
            <person name="Chen W.J."/>
            <person name="Zahm M."/>
            <person name="Cabau C."/>
            <person name="Klopp C."/>
            <person name="Thompson A.W."/>
            <person name="Robinson-Rechavi M."/>
            <person name="Braasch I."/>
            <person name="Lecointre G."/>
            <person name="Bobe J."/>
            <person name="Postlethwait J.H."/>
            <person name="Berthelot C."/>
            <person name="Roest Crollius H."/>
            <person name="Guiguen Y."/>
        </authorList>
    </citation>
    <scope>NUCLEOTIDE SEQUENCE</scope>
    <source>
        <strain evidence="3">NC1722</strain>
    </source>
</reference>
<dbReference type="PANTHER" id="PTHR31353">
    <property type="entry name" value="FAM98"/>
    <property type="match status" value="1"/>
</dbReference>
<keyword evidence="4" id="KW-1185">Reference proteome</keyword>
<dbReference type="AlphaFoldDB" id="A0AAD7TDP2"/>
<feature type="region of interest" description="Disordered" evidence="2">
    <location>
        <begin position="296"/>
        <end position="331"/>
    </location>
</feature>
<comment type="caution">
    <text evidence="3">The sequence shown here is derived from an EMBL/GenBank/DDBJ whole genome shotgun (WGS) entry which is preliminary data.</text>
</comment>
<dbReference type="PANTHER" id="PTHR31353:SF9">
    <property type="entry name" value="PROTEIN FAM98A"/>
    <property type="match status" value="1"/>
</dbReference>
<evidence type="ECO:0008006" key="5">
    <source>
        <dbReference type="Google" id="ProtNLM"/>
    </source>
</evidence>
<name>A0AAD7TDP2_9TELE</name>
<organism evidence="3 4">
    <name type="scientific">Aldrovandia affinis</name>
    <dbReference type="NCBI Taxonomy" id="143900"/>
    <lineage>
        <taxon>Eukaryota</taxon>
        <taxon>Metazoa</taxon>
        <taxon>Chordata</taxon>
        <taxon>Craniata</taxon>
        <taxon>Vertebrata</taxon>
        <taxon>Euteleostomi</taxon>
        <taxon>Actinopterygii</taxon>
        <taxon>Neopterygii</taxon>
        <taxon>Teleostei</taxon>
        <taxon>Notacanthiformes</taxon>
        <taxon>Halosauridae</taxon>
        <taxon>Aldrovandia</taxon>
    </lineage>
</organism>
<proteinExistence type="inferred from homology"/>
<dbReference type="GO" id="GO:0072669">
    <property type="term" value="C:tRNA-splicing ligase complex"/>
    <property type="evidence" value="ECO:0007669"/>
    <property type="project" value="TreeGrafter"/>
</dbReference>